<feature type="transmembrane region" description="Helical" evidence="4">
    <location>
        <begin position="20"/>
        <end position="43"/>
    </location>
</feature>
<dbReference type="GO" id="GO:0140359">
    <property type="term" value="F:ABC-type transporter activity"/>
    <property type="evidence" value="ECO:0007669"/>
    <property type="project" value="InterPro"/>
</dbReference>
<gene>
    <name evidence="6" type="ORF">Q604_UNBC18469G0001</name>
</gene>
<feature type="domain" description="ABC transmembrane type-1" evidence="5">
    <location>
        <begin position="20"/>
        <end position="100"/>
    </location>
</feature>
<dbReference type="InterPro" id="IPR036640">
    <property type="entry name" value="ABC1_TM_sf"/>
</dbReference>
<evidence type="ECO:0000256" key="1">
    <source>
        <dbReference type="ARBA" id="ARBA00022692"/>
    </source>
</evidence>
<feature type="transmembrane region" description="Helical" evidence="4">
    <location>
        <begin position="63"/>
        <end position="88"/>
    </location>
</feature>
<feature type="non-terminal residue" evidence="6">
    <location>
        <position position="100"/>
    </location>
</feature>
<evidence type="ECO:0000313" key="6">
    <source>
        <dbReference type="EMBL" id="ETJ19848.1"/>
    </source>
</evidence>
<evidence type="ECO:0000256" key="4">
    <source>
        <dbReference type="SAM" id="Phobius"/>
    </source>
</evidence>
<keyword evidence="2 4" id="KW-1133">Transmembrane helix</keyword>
<proteinExistence type="predicted"/>
<organism evidence="6">
    <name type="scientific">human gut metagenome</name>
    <dbReference type="NCBI Taxonomy" id="408170"/>
    <lineage>
        <taxon>unclassified sequences</taxon>
        <taxon>metagenomes</taxon>
        <taxon>organismal metagenomes</taxon>
    </lineage>
</organism>
<protein>
    <recommendedName>
        <fullName evidence="5">ABC transmembrane type-1 domain-containing protein</fullName>
    </recommendedName>
</protein>
<reference evidence="6" key="1">
    <citation type="submission" date="2013-12" db="EMBL/GenBank/DDBJ databases">
        <title>A Varibaculum cambriense genome reconstructed from a premature infant gut community with otherwise low bacterial novelty that shifts toward anaerobic metabolism during the third week of life.</title>
        <authorList>
            <person name="Brown C.T."/>
            <person name="Sharon I."/>
            <person name="Thomas B.C."/>
            <person name="Castelle C.J."/>
            <person name="Morowitz M.J."/>
            <person name="Banfield J.F."/>
        </authorList>
    </citation>
    <scope>NUCLEOTIDE SEQUENCE</scope>
</reference>
<accession>W1WP02</accession>
<dbReference type="Gene3D" id="1.20.1560.10">
    <property type="entry name" value="ABC transporter type 1, transmembrane domain"/>
    <property type="match status" value="1"/>
</dbReference>
<name>W1WP02_9ZZZZ</name>
<evidence type="ECO:0000256" key="3">
    <source>
        <dbReference type="ARBA" id="ARBA00023136"/>
    </source>
</evidence>
<evidence type="ECO:0000256" key="2">
    <source>
        <dbReference type="ARBA" id="ARBA00022989"/>
    </source>
</evidence>
<dbReference type="PROSITE" id="PS50929">
    <property type="entry name" value="ABC_TM1F"/>
    <property type="match status" value="1"/>
</dbReference>
<dbReference type="EMBL" id="AZMM01018469">
    <property type="protein sequence ID" value="ETJ19848.1"/>
    <property type="molecule type" value="Genomic_DNA"/>
</dbReference>
<keyword evidence="3 4" id="KW-0472">Membrane</keyword>
<dbReference type="InterPro" id="IPR011527">
    <property type="entry name" value="ABC1_TM_dom"/>
</dbReference>
<dbReference type="AlphaFoldDB" id="W1WP02"/>
<dbReference type="GO" id="GO:0005524">
    <property type="term" value="F:ATP binding"/>
    <property type="evidence" value="ECO:0007669"/>
    <property type="project" value="InterPro"/>
</dbReference>
<sequence>MAVLKKLFAYAGNHKYLTMLSLFLSFISAILLLMPFVWIWKVVQVILDVYPNFSLASDAAKYGWYALIFAAGGILVYVMSLLCSHLSAFRIASNMRKEAM</sequence>
<dbReference type="SUPFAM" id="SSF90123">
    <property type="entry name" value="ABC transporter transmembrane region"/>
    <property type="match status" value="1"/>
</dbReference>
<dbReference type="GO" id="GO:0016020">
    <property type="term" value="C:membrane"/>
    <property type="evidence" value="ECO:0007669"/>
    <property type="project" value="InterPro"/>
</dbReference>
<keyword evidence="1 4" id="KW-0812">Transmembrane</keyword>
<evidence type="ECO:0000259" key="5">
    <source>
        <dbReference type="PROSITE" id="PS50929"/>
    </source>
</evidence>
<comment type="caution">
    <text evidence="6">The sequence shown here is derived from an EMBL/GenBank/DDBJ whole genome shotgun (WGS) entry which is preliminary data.</text>
</comment>